<reference evidence="7 8" key="1">
    <citation type="submission" date="2023-08" db="EMBL/GenBank/DDBJ databases">
        <title>Black Yeasts Isolated from many extreme environments.</title>
        <authorList>
            <person name="Coleine C."/>
            <person name="Stajich J.E."/>
            <person name="Selbmann L."/>
        </authorList>
    </citation>
    <scope>NUCLEOTIDE SEQUENCE [LARGE SCALE GENOMIC DNA]</scope>
    <source>
        <strain evidence="7 8">CCFEE 536</strain>
    </source>
</reference>
<dbReference type="PANTHER" id="PTHR46056:SF12">
    <property type="entry name" value="LONG-CHAIN-ALCOHOL OXIDASE"/>
    <property type="match status" value="1"/>
</dbReference>
<dbReference type="PANTHER" id="PTHR46056">
    <property type="entry name" value="LONG-CHAIN-ALCOHOL OXIDASE"/>
    <property type="match status" value="1"/>
</dbReference>
<protein>
    <recommendedName>
        <fullName evidence="6">Rhodanese domain-containing protein</fullName>
    </recommendedName>
</protein>
<dbReference type="Gene3D" id="3.50.50.60">
    <property type="entry name" value="FAD/NAD(P)-binding domain"/>
    <property type="match status" value="2"/>
</dbReference>
<dbReference type="Pfam" id="PF00732">
    <property type="entry name" value="GMC_oxred_N"/>
    <property type="match status" value="1"/>
</dbReference>
<evidence type="ECO:0000313" key="7">
    <source>
        <dbReference type="EMBL" id="KAK5201747.1"/>
    </source>
</evidence>
<dbReference type="Pfam" id="PF05199">
    <property type="entry name" value="GMC_oxred_C"/>
    <property type="match status" value="1"/>
</dbReference>
<evidence type="ECO:0000256" key="2">
    <source>
        <dbReference type="ARBA" id="ARBA00022630"/>
    </source>
</evidence>
<name>A0ABR0LS68_9PEZI</name>
<keyword evidence="8" id="KW-1185">Reference proteome</keyword>
<comment type="similarity">
    <text evidence="1">Belongs to the GMC oxidoreductase family.</text>
</comment>
<keyword evidence="2" id="KW-0285">Flavoprotein</keyword>
<dbReference type="InterPro" id="IPR001763">
    <property type="entry name" value="Rhodanese-like_dom"/>
</dbReference>
<evidence type="ECO:0000313" key="8">
    <source>
        <dbReference type="Proteomes" id="UP001357485"/>
    </source>
</evidence>
<evidence type="ECO:0000259" key="6">
    <source>
        <dbReference type="PROSITE" id="PS50206"/>
    </source>
</evidence>
<sequence>MARPQPHVVVQTASPLPPLPDQDPLTPSQWVTLLAIADTVVPSIQSASTARPLQHLAIADNGFSTILGGLQTTMGPHVDQDLARSYLAETPSSNQEFRDSLFRMFGTYLDGDVMKGFRLILTALESMTSLIKLYWSRTSPTLGQVLSYPKTPVHGKPGKGFPFLFLQFPSLAIEGLETVDADVVVVGSGCGGAVAAKNLAEAGLKVIVVDKSYYWAPEHLPMSENNAAVHLSMNGGAILSDDSTISVVAGQAWGGGGTINWSASLQTQGFVRREWSEQHGLKLFTSAAYQASLDRVCERMGVSTDHIEHNKTNRVLLEGARKLGWSAKAVPQNTGGEAHNCGYCTLGCGSCGKKGPSETFLPDAARAGTTFIEGFDAQEIVFEDTSNERGVVDRVAVGVRGTWLCRDAHGGVSSSARMRRPVFIRAKRVVVSSGTLQTPMFLKRSGLVNQHIGLHLKLHPVSWVGAVFPEDVRPWEGSILTAVVNEFENLDGKGHGVKLEAMCMLPGWWLTSFPWTNGLDFKLFASRMKNMVGYITLARDKGSGTVYPDPKDGRARVQYTVSKFDKKHIMEGIVANAKILYVEGAAEIFTMIPGLPAFVRSAHAAALDQGINDPAFQTWLQQVRTHGFPSPDTAFGSAHQMGTCRMSTTPGTGVVDPNGRVWGTEGLYVADASVLPSATGVNPMVTTMAIADWISRGIAASMSAERGAQEELKARL</sequence>
<dbReference type="InterPro" id="IPR007867">
    <property type="entry name" value="GMC_OxRtase_C"/>
</dbReference>
<dbReference type="Proteomes" id="UP001357485">
    <property type="component" value="Unassembled WGS sequence"/>
</dbReference>
<dbReference type="InterPro" id="IPR036188">
    <property type="entry name" value="FAD/NAD-bd_sf"/>
</dbReference>
<feature type="region of interest" description="Disordered" evidence="5">
    <location>
        <begin position="1"/>
        <end position="22"/>
    </location>
</feature>
<proteinExistence type="inferred from homology"/>
<evidence type="ECO:0000256" key="5">
    <source>
        <dbReference type="SAM" id="MobiDB-lite"/>
    </source>
</evidence>
<comment type="caution">
    <text evidence="7">The sequence shown here is derived from an EMBL/GenBank/DDBJ whole genome shotgun (WGS) entry which is preliminary data.</text>
</comment>
<dbReference type="EMBL" id="JAVRRA010016503">
    <property type="protein sequence ID" value="KAK5201747.1"/>
    <property type="molecule type" value="Genomic_DNA"/>
</dbReference>
<keyword evidence="4" id="KW-0560">Oxidoreductase</keyword>
<feature type="domain" description="Rhodanese" evidence="6">
    <location>
        <begin position="180"/>
        <end position="224"/>
    </location>
</feature>
<dbReference type="PROSITE" id="PS50206">
    <property type="entry name" value="RHODANESE_3"/>
    <property type="match status" value="1"/>
</dbReference>
<gene>
    <name evidence="7" type="ORF">LTR16_001592</name>
</gene>
<evidence type="ECO:0000256" key="3">
    <source>
        <dbReference type="ARBA" id="ARBA00022827"/>
    </source>
</evidence>
<evidence type="ECO:0000256" key="1">
    <source>
        <dbReference type="ARBA" id="ARBA00010790"/>
    </source>
</evidence>
<keyword evidence="3" id="KW-0274">FAD</keyword>
<dbReference type="InterPro" id="IPR000172">
    <property type="entry name" value="GMC_OxRdtase_N"/>
</dbReference>
<dbReference type="SUPFAM" id="SSF51905">
    <property type="entry name" value="FAD/NAD(P)-binding domain"/>
    <property type="match status" value="1"/>
</dbReference>
<evidence type="ECO:0000256" key="4">
    <source>
        <dbReference type="ARBA" id="ARBA00023002"/>
    </source>
</evidence>
<accession>A0ABR0LS68</accession>
<organism evidence="7 8">
    <name type="scientific">Cryomyces antarcticus</name>
    <dbReference type="NCBI Taxonomy" id="329879"/>
    <lineage>
        <taxon>Eukaryota</taxon>
        <taxon>Fungi</taxon>
        <taxon>Dikarya</taxon>
        <taxon>Ascomycota</taxon>
        <taxon>Pezizomycotina</taxon>
        <taxon>Dothideomycetes</taxon>
        <taxon>Dothideomycetes incertae sedis</taxon>
        <taxon>Cryomyces</taxon>
    </lineage>
</organism>